<sequence length="43" mass="4756">MQIMIKSRYAGTVYVQGWTVATGQAKAFVCEDGYDGPCCIVFF</sequence>
<dbReference type="EMBL" id="LT599583">
    <property type="protein sequence ID" value="SBW79883.1"/>
    <property type="molecule type" value="Genomic_DNA"/>
</dbReference>
<dbReference type="RefSeq" id="WP_017847640.1">
    <property type="nucleotide sequence ID" value="NZ_AOUH01000022.1"/>
</dbReference>
<accession>A0A1D3JUW7</accession>
<organism evidence="1 2">
    <name type="scientific">Pseudomonas veronii 1YdBTEX2</name>
    <dbReference type="NCBI Taxonomy" id="1295141"/>
    <lineage>
        <taxon>Bacteria</taxon>
        <taxon>Pseudomonadati</taxon>
        <taxon>Pseudomonadota</taxon>
        <taxon>Gammaproteobacteria</taxon>
        <taxon>Pseudomonadales</taxon>
        <taxon>Pseudomonadaceae</taxon>
        <taxon>Pseudomonas</taxon>
    </lineage>
</organism>
<dbReference type="AlphaFoldDB" id="A0A1D3JUW7"/>
<reference evidence="2" key="1">
    <citation type="submission" date="2016-07" db="EMBL/GenBank/DDBJ databases">
        <authorList>
            <person name="Florea S."/>
            <person name="Webb J.S."/>
            <person name="Jaromczyk J."/>
            <person name="Schardl C.L."/>
        </authorList>
    </citation>
    <scope>NUCLEOTIDE SEQUENCE [LARGE SCALE GENOMIC DNA]</scope>
    <source>
        <strain evidence="2">1YdBTEX2</strain>
    </source>
</reference>
<evidence type="ECO:0000313" key="2">
    <source>
        <dbReference type="Proteomes" id="UP000245431"/>
    </source>
</evidence>
<proteinExistence type="predicted"/>
<evidence type="ECO:0000313" key="1">
    <source>
        <dbReference type="EMBL" id="SBW79883.1"/>
    </source>
</evidence>
<protein>
    <submittedName>
        <fullName evidence="1">Uncharacterized protein</fullName>
    </submittedName>
</protein>
<name>A0A1D3JUW7_PSEVE</name>
<gene>
    <name evidence="1" type="ORF">PVE_R1G1997</name>
</gene>
<dbReference type="Proteomes" id="UP000245431">
    <property type="component" value="Chromosome PVE_r1"/>
</dbReference>